<gene>
    <name evidence="2" type="ORF">DFO61_3907</name>
</gene>
<keyword evidence="1" id="KW-0812">Transmembrane</keyword>
<dbReference type="EMBL" id="QXDA01000005">
    <property type="protein sequence ID" value="RIA21483.1"/>
    <property type="molecule type" value="Genomic_DNA"/>
</dbReference>
<feature type="transmembrane region" description="Helical" evidence="1">
    <location>
        <begin position="45"/>
        <end position="63"/>
    </location>
</feature>
<dbReference type="Proteomes" id="UP000265836">
    <property type="component" value="Unassembled WGS sequence"/>
</dbReference>
<dbReference type="AlphaFoldDB" id="A0A397MDF5"/>
<sequence length="217" mass="24302">MEIRFSLTPADLQMLADETVETRIKDNDQHFATLSDWQARYAPHLILGLALTCAALAPWVLYGRYTPESIIALLVIMPLTFIVGRRYAPRLAALGQERSTRIRQRSNERLGSSLRKRLENSRDQLLGVHVWLITPQALQMTSPSGQQTEIAWNTIASVTRTPNFYRLASKSQRLLGLAYVLPAHSREMEAPLYAQGLTELLGRYENAPSQANGSIAG</sequence>
<feature type="transmembrane region" description="Helical" evidence="1">
    <location>
        <begin position="69"/>
        <end position="88"/>
    </location>
</feature>
<protein>
    <recommendedName>
        <fullName evidence="4">YcxB-like protein domain-containing protein</fullName>
    </recommendedName>
</protein>
<name>A0A397MDF5_ECTOL</name>
<keyword evidence="1" id="KW-0472">Membrane</keyword>
<keyword evidence="1" id="KW-1133">Transmembrane helix</keyword>
<evidence type="ECO:0000256" key="1">
    <source>
        <dbReference type="SAM" id="Phobius"/>
    </source>
</evidence>
<evidence type="ECO:0000313" key="3">
    <source>
        <dbReference type="Proteomes" id="UP000265836"/>
    </source>
</evidence>
<accession>A0A397MDF5</accession>
<reference evidence="2 3" key="1">
    <citation type="submission" date="2018-08" db="EMBL/GenBank/DDBJ databases">
        <title>Genome sequencing of rice bacterial endophytes.</title>
        <authorList>
            <person name="Venturi V."/>
        </authorList>
    </citation>
    <scope>NUCLEOTIDE SEQUENCE [LARGE SCALE GENOMIC DNA]</scope>
    <source>
        <strain evidence="2 3">E1205</strain>
    </source>
</reference>
<evidence type="ECO:0008006" key="4">
    <source>
        <dbReference type="Google" id="ProtNLM"/>
    </source>
</evidence>
<proteinExistence type="predicted"/>
<dbReference type="RefSeq" id="WP_119694301.1">
    <property type="nucleotide sequence ID" value="NZ_QXDA01000005.1"/>
</dbReference>
<organism evidence="2 3">
    <name type="scientific">Ectopseudomonas oleovorans</name>
    <name type="common">Pseudomonas oleovorans</name>
    <dbReference type="NCBI Taxonomy" id="301"/>
    <lineage>
        <taxon>Bacteria</taxon>
        <taxon>Pseudomonadati</taxon>
        <taxon>Pseudomonadota</taxon>
        <taxon>Gammaproteobacteria</taxon>
        <taxon>Pseudomonadales</taxon>
        <taxon>Pseudomonadaceae</taxon>
        <taxon>Ectopseudomonas</taxon>
    </lineage>
</organism>
<comment type="caution">
    <text evidence="2">The sequence shown here is derived from an EMBL/GenBank/DDBJ whole genome shotgun (WGS) entry which is preliminary data.</text>
</comment>
<evidence type="ECO:0000313" key="2">
    <source>
        <dbReference type="EMBL" id="RIA21483.1"/>
    </source>
</evidence>